<proteinExistence type="predicted"/>
<protein>
    <submittedName>
        <fullName evidence="2">Uncharacterized protein</fullName>
    </submittedName>
</protein>
<name>A0A3M7SE31_BRAPC</name>
<sequence>MIFTLKKKSLLFNFYNFGGLPLFLGFSFSNKFQNYKYLFDLLYNLINIKLFIQLKFLRFIDDIFLASVFIIE</sequence>
<keyword evidence="1" id="KW-1133">Transmembrane helix</keyword>
<keyword evidence="1" id="KW-0812">Transmembrane</keyword>
<gene>
    <name evidence="2" type="ORF">BpHYR1_026371</name>
</gene>
<evidence type="ECO:0000313" key="3">
    <source>
        <dbReference type="Proteomes" id="UP000276133"/>
    </source>
</evidence>
<comment type="caution">
    <text evidence="2">The sequence shown here is derived from an EMBL/GenBank/DDBJ whole genome shotgun (WGS) entry which is preliminary data.</text>
</comment>
<dbReference type="Proteomes" id="UP000276133">
    <property type="component" value="Unassembled WGS sequence"/>
</dbReference>
<feature type="transmembrane region" description="Helical" evidence="1">
    <location>
        <begin position="12"/>
        <end position="30"/>
    </location>
</feature>
<dbReference type="AlphaFoldDB" id="A0A3M7SE31"/>
<evidence type="ECO:0000256" key="1">
    <source>
        <dbReference type="SAM" id="Phobius"/>
    </source>
</evidence>
<organism evidence="2 3">
    <name type="scientific">Brachionus plicatilis</name>
    <name type="common">Marine rotifer</name>
    <name type="synonym">Brachionus muelleri</name>
    <dbReference type="NCBI Taxonomy" id="10195"/>
    <lineage>
        <taxon>Eukaryota</taxon>
        <taxon>Metazoa</taxon>
        <taxon>Spiralia</taxon>
        <taxon>Gnathifera</taxon>
        <taxon>Rotifera</taxon>
        <taxon>Eurotatoria</taxon>
        <taxon>Monogononta</taxon>
        <taxon>Pseudotrocha</taxon>
        <taxon>Ploima</taxon>
        <taxon>Brachionidae</taxon>
        <taxon>Brachionus</taxon>
    </lineage>
</organism>
<evidence type="ECO:0000313" key="2">
    <source>
        <dbReference type="EMBL" id="RNA33828.1"/>
    </source>
</evidence>
<dbReference type="EMBL" id="REGN01001574">
    <property type="protein sequence ID" value="RNA33828.1"/>
    <property type="molecule type" value="Genomic_DNA"/>
</dbReference>
<accession>A0A3M7SE31</accession>
<reference evidence="2 3" key="1">
    <citation type="journal article" date="2018" name="Sci. Rep.">
        <title>Genomic signatures of local adaptation to the degree of environmental predictability in rotifers.</title>
        <authorList>
            <person name="Franch-Gras L."/>
            <person name="Hahn C."/>
            <person name="Garcia-Roger E.M."/>
            <person name="Carmona M.J."/>
            <person name="Serra M."/>
            <person name="Gomez A."/>
        </authorList>
    </citation>
    <scope>NUCLEOTIDE SEQUENCE [LARGE SCALE GENOMIC DNA]</scope>
    <source>
        <strain evidence="2">HYR1</strain>
    </source>
</reference>
<keyword evidence="3" id="KW-1185">Reference proteome</keyword>
<keyword evidence="1" id="KW-0472">Membrane</keyword>